<dbReference type="OrthoDB" id="73532at2759"/>
<dbReference type="Pfam" id="PF13385">
    <property type="entry name" value="Laminin_G_3"/>
    <property type="match status" value="1"/>
</dbReference>
<dbReference type="InterPro" id="IPR013320">
    <property type="entry name" value="ConA-like_dom_sf"/>
</dbReference>
<accession>A0A812V2W8</accession>
<evidence type="ECO:0000313" key="3">
    <source>
        <dbReference type="Proteomes" id="UP000604046"/>
    </source>
</evidence>
<evidence type="ECO:0000256" key="1">
    <source>
        <dbReference type="SAM" id="SignalP"/>
    </source>
</evidence>
<keyword evidence="3" id="KW-1185">Reference proteome</keyword>
<evidence type="ECO:0000313" key="2">
    <source>
        <dbReference type="EMBL" id="CAE7593689.1"/>
    </source>
</evidence>
<feature type="chain" id="PRO_5032693756" description="LamG-like jellyroll fold domain-containing protein" evidence="1">
    <location>
        <begin position="23"/>
        <end position="1391"/>
    </location>
</feature>
<sequence>MERRSKTLRMGVLVWALVATLAAESSATGSTSSQSPNATLDHASAERRLQTSPFVTSTLPSGTSLTVQLFGSKTTSAADGQELHLLAGEVLYGISIGLPEGFFFNVAAGRLRIVFGYLTEEEARNGECAPDQLGPVSDQYVQAPLSARWGSQTNAAQGVTTLTADIAAGATFLQGGAYRLCFSDDGSFASGHADLLNVLINVQAYVTTLLPAGTGLFMVFANGEEKAATDGESIKFSAAQPISKISLQLPLLSVIDSGSVRLKAINATVTRQDVLAGACAAGSSMELNTELVGAPLSSATGVTTLDSRGSRQINTSFSDPIPFNSAGHALLCYSDDGSFSSGHVDLVNVELIADGLISSCETAGCLAARAFRCHALLGIPSAYGTCAVPIGGVQGDLGVLSWSRGIDGVYGGDGAPLPLQTPVCGASAADPAAFCADATCQAGNRSFPLDSASLVTMPPSEPLAISQIARATAVCYCTGLSGCDLVAGTSGFVQQVGIVQLFTASVMPVGEFSCATSSSGVLASIPFVACVFCPYGGCPFQAASRILFARQPEPWKAQVFPAWHPEHRCRHAVHETFLLPTADVALQVDGGPRSDLKRFRPAEGYTLPNWPTFVPKGNWLDICFTPDYSENNTEWFKVGEVAVLEASLAASSTVPGTGSTTPPKQVGQIGQVSMSRSLLPYRNPENVVGLTAGGGIRLAAMIITEDSSTREACQKGRTVDVVGLTRANASEYSATVRGDRIVFDGGEVGKSIYFPDVATAVVCYCPDMGGLDEFGEQVCLGSPYWVPVGALVVAGPVANQYWLLPTMKTFRFEYLGVNLQDGDMLRLVLESSTCSAFAPAERMCLRPNEDPINGHSLCTSNFLTENTGYMRTTTLASDRVRCNELNENCETVPLTHLVTTETGLQLTFAGTTYSGGGLGNLGLKDGDTIVLGAGVQCGENCSQPMLDMAKGFLVFQGLQNYLPLNEAEGDVAADAVGERHGTFQGVGVQRTPGKWGAYALRFGNGSSLSLPAGSPVEATEAWSIAFWVQLEKDGWYTLCGMANNNGLFEDGEVEIGVASAPWASGSLYLRQAAGVSGDDQAMGDAVLPIAQWAHVAVVYAGRMSGILRFYIDGALAYERLGVIMNTSTLPLQFAGQVCSEYPGGNNASDGFLDLDELRFYNVPLSSEDVLALANASDGGVGDQNQDPGAPIGIAIAETSNPAVFTVEQGSFATAPIPPRFYIDGGQWRRTNRGVTRGELMSSSARMLRVCWERDGRAAEAGILEFESQSSLTELGIWPTQREWGQSSPFILTFRTGRADAAGRRYVEADGHMSLSITFLNQAALRHMGSSAQGPFVSSFNIGSDEWEEATQTVCGIVFRELWSSDQAKGFPLPKGCFYRGLTVDMRGSWSL</sequence>
<evidence type="ECO:0008006" key="4">
    <source>
        <dbReference type="Google" id="ProtNLM"/>
    </source>
</evidence>
<dbReference type="SUPFAM" id="SSF49899">
    <property type="entry name" value="Concanavalin A-like lectins/glucanases"/>
    <property type="match status" value="1"/>
</dbReference>
<dbReference type="EMBL" id="CAJNDS010002778">
    <property type="protein sequence ID" value="CAE7593689.1"/>
    <property type="molecule type" value="Genomic_DNA"/>
</dbReference>
<dbReference type="Proteomes" id="UP000604046">
    <property type="component" value="Unassembled WGS sequence"/>
</dbReference>
<reference evidence="2" key="1">
    <citation type="submission" date="2021-02" db="EMBL/GenBank/DDBJ databases">
        <authorList>
            <person name="Dougan E. K."/>
            <person name="Rhodes N."/>
            <person name="Thang M."/>
            <person name="Chan C."/>
        </authorList>
    </citation>
    <scope>NUCLEOTIDE SEQUENCE</scope>
</reference>
<name>A0A812V2W8_9DINO</name>
<gene>
    <name evidence="2" type="ORF">SNAT2548_LOCUS33797</name>
</gene>
<proteinExistence type="predicted"/>
<feature type="signal peptide" evidence="1">
    <location>
        <begin position="1"/>
        <end position="22"/>
    </location>
</feature>
<protein>
    <recommendedName>
        <fullName evidence="4">LamG-like jellyroll fold domain-containing protein</fullName>
    </recommendedName>
</protein>
<dbReference type="Gene3D" id="2.60.120.200">
    <property type="match status" value="1"/>
</dbReference>
<organism evidence="2 3">
    <name type="scientific">Symbiodinium natans</name>
    <dbReference type="NCBI Taxonomy" id="878477"/>
    <lineage>
        <taxon>Eukaryota</taxon>
        <taxon>Sar</taxon>
        <taxon>Alveolata</taxon>
        <taxon>Dinophyceae</taxon>
        <taxon>Suessiales</taxon>
        <taxon>Symbiodiniaceae</taxon>
        <taxon>Symbiodinium</taxon>
    </lineage>
</organism>
<comment type="caution">
    <text evidence="2">The sequence shown here is derived from an EMBL/GenBank/DDBJ whole genome shotgun (WGS) entry which is preliminary data.</text>
</comment>
<keyword evidence="1" id="KW-0732">Signal</keyword>